<protein>
    <recommendedName>
        <fullName evidence="4">V-type ATP synthase subunit D</fullName>
    </recommendedName>
    <alternativeName>
        <fullName evidence="4">V-ATPase subunit D</fullName>
    </alternativeName>
</protein>
<dbReference type="GO" id="GO:0005524">
    <property type="term" value="F:ATP binding"/>
    <property type="evidence" value="ECO:0007669"/>
    <property type="project" value="UniProtKB-UniRule"/>
</dbReference>
<evidence type="ECO:0000313" key="5">
    <source>
        <dbReference type="EMBL" id="SDX80866.1"/>
    </source>
</evidence>
<dbReference type="Pfam" id="PF01813">
    <property type="entry name" value="ATP-synt_D"/>
    <property type="match status" value="1"/>
</dbReference>
<comment type="similarity">
    <text evidence="1 4">Belongs to the V-ATPase D subunit family.</text>
</comment>
<keyword evidence="4" id="KW-0066">ATP synthesis</keyword>
<name>A0A1H3EQ37_9BACT</name>
<dbReference type="InterPro" id="IPR002699">
    <property type="entry name" value="V_ATPase_D"/>
</dbReference>
<dbReference type="EMBL" id="FNPD01000003">
    <property type="protein sequence ID" value="SDX80866.1"/>
    <property type="molecule type" value="Genomic_DNA"/>
</dbReference>
<dbReference type="GO" id="GO:0046933">
    <property type="term" value="F:proton-transporting ATP synthase activity, rotational mechanism"/>
    <property type="evidence" value="ECO:0007669"/>
    <property type="project" value="UniProtKB-UniRule"/>
</dbReference>
<dbReference type="RefSeq" id="WP_091460664.1">
    <property type="nucleotide sequence ID" value="NZ_FNPD01000003.1"/>
</dbReference>
<evidence type="ECO:0000313" key="6">
    <source>
        <dbReference type="Proteomes" id="UP000199266"/>
    </source>
</evidence>
<dbReference type="NCBIfam" id="TIGR00309">
    <property type="entry name" value="V_ATPase_subD"/>
    <property type="match status" value="1"/>
</dbReference>
<organism evidence="5 6">
    <name type="scientific">Acetomicrobium thermoterrenum DSM 13490</name>
    <dbReference type="NCBI Taxonomy" id="1120987"/>
    <lineage>
        <taxon>Bacteria</taxon>
        <taxon>Thermotogati</taxon>
        <taxon>Synergistota</taxon>
        <taxon>Synergistia</taxon>
        <taxon>Synergistales</taxon>
        <taxon>Acetomicrobiaceae</taxon>
        <taxon>Acetomicrobium</taxon>
    </lineage>
</organism>
<gene>
    <name evidence="4" type="primary">atpD</name>
    <name evidence="5" type="ORF">SAMN03080603_00731</name>
</gene>
<evidence type="ECO:0000256" key="2">
    <source>
        <dbReference type="ARBA" id="ARBA00022448"/>
    </source>
</evidence>
<dbReference type="GO" id="GO:0042777">
    <property type="term" value="P:proton motive force-driven plasma membrane ATP synthesis"/>
    <property type="evidence" value="ECO:0007669"/>
    <property type="project" value="UniProtKB-UniRule"/>
</dbReference>
<comment type="function">
    <text evidence="4">Produces ATP from ADP in the presence of a proton gradient across the membrane.</text>
</comment>
<evidence type="ECO:0000256" key="3">
    <source>
        <dbReference type="ARBA" id="ARBA00023065"/>
    </source>
</evidence>
<reference evidence="6" key="1">
    <citation type="submission" date="2016-10" db="EMBL/GenBank/DDBJ databases">
        <authorList>
            <person name="Varghese N."/>
            <person name="Submissions S."/>
        </authorList>
    </citation>
    <scope>NUCLEOTIDE SEQUENCE [LARGE SCALE GENOMIC DNA]</scope>
    <source>
        <strain evidence="6">DSM 13490</strain>
    </source>
</reference>
<keyword evidence="3 4" id="KW-0406">Ion transport</keyword>
<keyword evidence="6" id="KW-1185">Reference proteome</keyword>
<keyword evidence="2 4" id="KW-0813">Transport</keyword>
<dbReference type="GO" id="GO:0046961">
    <property type="term" value="F:proton-transporting ATPase activity, rotational mechanism"/>
    <property type="evidence" value="ECO:0007669"/>
    <property type="project" value="InterPro"/>
</dbReference>
<keyword evidence="4" id="KW-0375">Hydrogen ion transport</keyword>
<accession>A0A1H3EQ37</accession>
<proteinExistence type="inferred from homology"/>
<evidence type="ECO:0000256" key="1">
    <source>
        <dbReference type="ARBA" id="ARBA00005850"/>
    </source>
</evidence>
<dbReference type="Proteomes" id="UP000199266">
    <property type="component" value="Unassembled WGS sequence"/>
</dbReference>
<dbReference type="PANTHER" id="PTHR11671">
    <property type="entry name" value="V-TYPE ATP SYNTHASE SUBUNIT D"/>
    <property type="match status" value="1"/>
</dbReference>
<dbReference type="HAMAP" id="MF_00271">
    <property type="entry name" value="ATP_synth_D_arch"/>
    <property type="match status" value="1"/>
</dbReference>
<sequence>MANKLNVNPNRMMLNVIKRRLAAAKRGHKLLKDKQDALIKQFLQKARDVKDLREKVEAAIFACYRSFLMARAQMVPAVLEQSLLMAGGRETGVHVKTRNLMSVVVPEYTIDKAEEHVKGYGFAMTSGSLDLALEQFQELLPDLIRLASEEKALRLMASEIERTRRRVNALEYVMIPAFEETIRDITMRLDEMERSNLSRLMRIKEIVRSH</sequence>
<evidence type="ECO:0000256" key="4">
    <source>
        <dbReference type="HAMAP-Rule" id="MF_00271"/>
    </source>
</evidence>
<dbReference type="Gene3D" id="1.10.287.3240">
    <property type="match status" value="1"/>
</dbReference>
<dbReference type="AlphaFoldDB" id="A0A1H3EQ37"/>